<gene>
    <name evidence="2" type="ORF">PAPOLLO_LOCUS1177</name>
</gene>
<dbReference type="Proteomes" id="UP000691718">
    <property type="component" value="Unassembled WGS sequence"/>
</dbReference>
<reference evidence="2" key="1">
    <citation type="submission" date="2021-04" db="EMBL/GenBank/DDBJ databases">
        <authorList>
            <person name="Tunstrom K."/>
        </authorList>
    </citation>
    <scope>NUCLEOTIDE SEQUENCE</scope>
</reference>
<comment type="caution">
    <text evidence="2">The sequence shown here is derived from an EMBL/GenBank/DDBJ whole genome shotgun (WGS) entry which is preliminary data.</text>
</comment>
<evidence type="ECO:0000313" key="2">
    <source>
        <dbReference type="EMBL" id="CAG4936391.1"/>
    </source>
</evidence>
<proteinExistence type="predicted"/>
<evidence type="ECO:0000313" key="3">
    <source>
        <dbReference type="Proteomes" id="UP000691718"/>
    </source>
</evidence>
<dbReference type="OrthoDB" id="7417618at2759"/>
<accession>A0A8S3W1Y0</accession>
<dbReference type="AlphaFoldDB" id="A0A8S3W1Y0"/>
<feature type="region of interest" description="Disordered" evidence="1">
    <location>
        <begin position="1"/>
        <end position="43"/>
    </location>
</feature>
<name>A0A8S3W1Y0_PARAO</name>
<dbReference type="EMBL" id="CAJQZP010000080">
    <property type="protein sequence ID" value="CAG4936391.1"/>
    <property type="molecule type" value="Genomic_DNA"/>
</dbReference>
<sequence length="277" mass="32215">MELKRTSNIQDIQKQELTSDRYKKVTREKENKSPKRGKKNITFDCESSDTDEEVVYAESDNSPYINEEKTSITSKINDKIDQNFNFLQRELEIIKETNSKHDKRISAIEKHIRQRNVIFFGVQEGEKSYQELEGTVLQTIKDELKLECDRKELETVRRMGKYLKSKTNTKPTNPPPERLVTAGVVDDHPPNLKKYYISTFNLRSLANEARIAELEYAISQINWDIIGIAEARRLGYKIEDRGRYLLHGETKGENGVGFLVKKQNNTEVHDFIAISER</sequence>
<protein>
    <submittedName>
        <fullName evidence="2">(apollo) hypothetical protein</fullName>
    </submittedName>
</protein>
<keyword evidence="3" id="KW-1185">Reference proteome</keyword>
<organism evidence="2 3">
    <name type="scientific">Parnassius apollo</name>
    <name type="common">Apollo butterfly</name>
    <name type="synonym">Papilio apollo</name>
    <dbReference type="NCBI Taxonomy" id="110799"/>
    <lineage>
        <taxon>Eukaryota</taxon>
        <taxon>Metazoa</taxon>
        <taxon>Ecdysozoa</taxon>
        <taxon>Arthropoda</taxon>
        <taxon>Hexapoda</taxon>
        <taxon>Insecta</taxon>
        <taxon>Pterygota</taxon>
        <taxon>Neoptera</taxon>
        <taxon>Endopterygota</taxon>
        <taxon>Lepidoptera</taxon>
        <taxon>Glossata</taxon>
        <taxon>Ditrysia</taxon>
        <taxon>Papilionoidea</taxon>
        <taxon>Papilionidae</taxon>
        <taxon>Parnassiinae</taxon>
        <taxon>Parnassini</taxon>
        <taxon>Parnassius</taxon>
        <taxon>Parnassius</taxon>
    </lineage>
</organism>
<feature type="compositionally biased region" description="Basic and acidic residues" evidence="1">
    <location>
        <begin position="13"/>
        <end position="33"/>
    </location>
</feature>
<feature type="compositionally biased region" description="Polar residues" evidence="1">
    <location>
        <begin position="1"/>
        <end position="12"/>
    </location>
</feature>
<evidence type="ECO:0000256" key="1">
    <source>
        <dbReference type="SAM" id="MobiDB-lite"/>
    </source>
</evidence>